<dbReference type="SUPFAM" id="SSF51905">
    <property type="entry name" value="FAD/NAD(P)-binding domain"/>
    <property type="match status" value="1"/>
</dbReference>
<dbReference type="Gene3D" id="1.10.10.1100">
    <property type="entry name" value="BFD-like [2Fe-2S]-binding domain"/>
    <property type="match status" value="1"/>
</dbReference>
<dbReference type="PROSITE" id="PS00978">
    <property type="entry name" value="FAD_G3PDH_2"/>
    <property type="match status" value="1"/>
</dbReference>
<dbReference type="EMBL" id="JABCUI010000003">
    <property type="protein sequence ID" value="NMW87591.1"/>
    <property type="molecule type" value="Genomic_DNA"/>
</dbReference>
<evidence type="ECO:0000259" key="17">
    <source>
        <dbReference type="Pfam" id="PF04324"/>
    </source>
</evidence>
<dbReference type="UniPathway" id="UPA00618">
    <property type="reaction ID" value="UER00673"/>
</dbReference>
<keyword evidence="12" id="KW-0472">Membrane</keyword>
<accession>A0A7Y0UIP6</accession>
<comment type="caution">
    <text evidence="18">The sequence shown here is derived from an EMBL/GenBank/DDBJ whole genome shotgun (WGS) entry which is preliminary data.</text>
</comment>
<sequence length="581" mass="62842">MSSVTRLHADLVVIGGGATGAGVARDAAMRGYDVILLERADIGQGTSARYHGLLHSGGRYVISDPESATQCADENAILRRINADALEDVGGMFVLTPDDPEDYADRFLPAALKAGVTCEEIPLSTAFKMEPRLNPQIKRAFRVNDGAVDGWKLIWGALESAREYGAKILPYHRVQTIVVRDGAVCAVSARNEKTGAEVHVDCRFIINAAGPWAGQIAKLAGADNIEIIPGRGIMIGFNQRLVHHVINRCALSGDGDILVPAHPICIIGTTDQPAAKPDFLDIKPEEVQQMLDKGEQLVPGLRQARALHVWAGARPLLRDSRVSANDTRHMTRGMAILDHQERDDIRGFLTIAGGKLTTYRLMAEKVVNIMCHQLGDNRVCTTAQEPVPSAQARRFSHLSDRLQARETDRHDDPIICECELVNQRMILETLAENPLANIDDLRRHLRIGMGPCQGSFCGARTAGIIHDFRLQNLPTPPVSAVAAPPDSPTSNTVIPAATTCPAALRADVSTTMLNLFLSNRLGGITPILYGALAREMALQRWIMGTLDLEHLPGPTSESSRATGDLALNHGTDHAEPTGGAR</sequence>
<dbReference type="GO" id="GO:0019563">
    <property type="term" value="P:glycerol catabolic process"/>
    <property type="evidence" value="ECO:0007669"/>
    <property type="project" value="UniProtKB-UniPathway"/>
</dbReference>
<dbReference type="PROSITE" id="PS00977">
    <property type="entry name" value="FAD_G3PDH_1"/>
    <property type="match status" value="1"/>
</dbReference>
<evidence type="ECO:0000256" key="2">
    <source>
        <dbReference type="ARBA" id="ARBA00001974"/>
    </source>
</evidence>
<dbReference type="InterPro" id="IPR007419">
    <property type="entry name" value="BFD-like_2Fe2S-bd_dom"/>
</dbReference>
<comment type="cofactor">
    <cofactor evidence="2 14">
        <name>FAD</name>
        <dbReference type="ChEBI" id="CHEBI:57692"/>
    </cofactor>
</comment>
<comment type="pathway">
    <text evidence="4">Polyol metabolism; glycerol degradation via glycerol kinase pathway; glycerone phosphate from sn-glycerol 3-phosphate (anaerobic route): step 1/1.</text>
</comment>
<dbReference type="InterPro" id="IPR041854">
    <property type="entry name" value="BFD-like_2Fe2S-bd_dom_sf"/>
</dbReference>
<comment type="subunit">
    <text evidence="6">Composed of a catalytic GlpA/B dimer and of membrane bound GlpC.</text>
</comment>
<evidence type="ECO:0000259" key="16">
    <source>
        <dbReference type="Pfam" id="PF01266"/>
    </source>
</evidence>
<evidence type="ECO:0000256" key="4">
    <source>
        <dbReference type="ARBA" id="ARBA00005157"/>
    </source>
</evidence>
<keyword evidence="10" id="KW-0274">FAD</keyword>
<dbReference type="InterPro" id="IPR006076">
    <property type="entry name" value="FAD-dep_OxRdtase"/>
</dbReference>
<evidence type="ECO:0000256" key="3">
    <source>
        <dbReference type="ARBA" id="ARBA00004202"/>
    </source>
</evidence>
<evidence type="ECO:0000256" key="12">
    <source>
        <dbReference type="ARBA" id="ARBA00023136"/>
    </source>
</evidence>
<feature type="region of interest" description="Disordered" evidence="15">
    <location>
        <begin position="553"/>
        <end position="581"/>
    </location>
</feature>
<keyword evidence="11 14" id="KW-0560">Oxidoreductase</keyword>
<evidence type="ECO:0000256" key="5">
    <source>
        <dbReference type="ARBA" id="ARBA00007330"/>
    </source>
</evidence>
<evidence type="ECO:0000256" key="11">
    <source>
        <dbReference type="ARBA" id="ARBA00023002"/>
    </source>
</evidence>
<dbReference type="Proteomes" id="UP000553981">
    <property type="component" value="Unassembled WGS sequence"/>
</dbReference>
<evidence type="ECO:0000313" key="18">
    <source>
        <dbReference type="EMBL" id="NMW87591.1"/>
    </source>
</evidence>
<dbReference type="InterPro" id="IPR017752">
    <property type="entry name" value="G3P_DH_GlpA_su"/>
</dbReference>
<evidence type="ECO:0000256" key="13">
    <source>
        <dbReference type="ARBA" id="ARBA00049055"/>
    </source>
</evidence>
<dbReference type="NCBIfam" id="TIGR03377">
    <property type="entry name" value="glycerol3P_GlpA"/>
    <property type="match status" value="1"/>
</dbReference>
<evidence type="ECO:0000256" key="6">
    <source>
        <dbReference type="ARBA" id="ARBA00011331"/>
    </source>
</evidence>
<protein>
    <recommendedName>
        <fullName evidence="7 14">Glycerol-3-phosphate dehydrogenase</fullName>
        <ecNumber evidence="7 14">1.1.5.3</ecNumber>
    </recommendedName>
</protein>
<dbReference type="GO" id="GO:0046168">
    <property type="term" value="P:glycerol-3-phosphate catabolic process"/>
    <property type="evidence" value="ECO:0007669"/>
    <property type="project" value="TreeGrafter"/>
</dbReference>
<feature type="domain" description="FAD dependent oxidoreductase" evidence="16">
    <location>
        <begin position="10"/>
        <end position="358"/>
    </location>
</feature>
<gene>
    <name evidence="18" type="primary">glpA</name>
    <name evidence="18" type="ORF">HHJ67_07500</name>
</gene>
<evidence type="ECO:0000256" key="15">
    <source>
        <dbReference type="SAM" id="MobiDB-lite"/>
    </source>
</evidence>
<comment type="cofactor">
    <cofactor evidence="1">
        <name>FMN</name>
        <dbReference type="ChEBI" id="CHEBI:58210"/>
    </cofactor>
</comment>
<dbReference type="GO" id="GO:0009331">
    <property type="term" value="C:glycerol-3-phosphate dehydrogenase (FAD) complex"/>
    <property type="evidence" value="ECO:0007669"/>
    <property type="project" value="UniProtKB-UniRule"/>
</dbReference>
<evidence type="ECO:0000256" key="10">
    <source>
        <dbReference type="ARBA" id="ARBA00022827"/>
    </source>
</evidence>
<dbReference type="NCBIfam" id="NF008313">
    <property type="entry name" value="PRK11101.1"/>
    <property type="match status" value="1"/>
</dbReference>
<dbReference type="InterPro" id="IPR036188">
    <property type="entry name" value="FAD/NAD-bd_sf"/>
</dbReference>
<dbReference type="EC" id="1.1.5.3" evidence="7 14"/>
<comment type="similarity">
    <text evidence="5 14">Belongs to the FAD-dependent glycerol-3-phosphate dehydrogenase family.</text>
</comment>
<dbReference type="InterPro" id="IPR000447">
    <property type="entry name" value="G3P_DH_FAD-dep"/>
</dbReference>
<name>A0A7Y0UIP6_9ACTO</name>
<keyword evidence="9 14" id="KW-0285">Flavoprotein</keyword>
<evidence type="ECO:0000313" key="19">
    <source>
        <dbReference type="Proteomes" id="UP000553981"/>
    </source>
</evidence>
<evidence type="ECO:0000256" key="1">
    <source>
        <dbReference type="ARBA" id="ARBA00001917"/>
    </source>
</evidence>
<evidence type="ECO:0000256" key="9">
    <source>
        <dbReference type="ARBA" id="ARBA00022630"/>
    </source>
</evidence>
<evidence type="ECO:0000256" key="14">
    <source>
        <dbReference type="RuleBase" id="RU361217"/>
    </source>
</evidence>
<dbReference type="SUPFAM" id="SSF54373">
    <property type="entry name" value="FAD-linked reductases, C-terminal domain"/>
    <property type="match status" value="1"/>
</dbReference>
<dbReference type="GO" id="GO:0050660">
    <property type="term" value="F:flavin adenine dinucleotide binding"/>
    <property type="evidence" value="ECO:0007669"/>
    <property type="project" value="InterPro"/>
</dbReference>
<proteinExistence type="inferred from homology"/>
<reference evidence="18 19" key="1">
    <citation type="submission" date="2020-04" db="EMBL/GenBank/DDBJ databases">
        <title>Antimicrobial susceptibility and clonality of vaginal-derived multi-drug resistant Mobiluncus isolates in China.</title>
        <authorList>
            <person name="Zhang X."/>
        </authorList>
    </citation>
    <scope>NUCLEOTIDE SEQUENCE [LARGE SCALE GENOMIC DNA]</scope>
    <source>
        <strain evidence="18 19">19</strain>
    </source>
</reference>
<dbReference type="CDD" id="cd19946">
    <property type="entry name" value="GlpA-like_Fer2_BFD-like"/>
    <property type="match status" value="1"/>
</dbReference>
<dbReference type="GO" id="GO:0010181">
    <property type="term" value="F:FMN binding"/>
    <property type="evidence" value="ECO:0007669"/>
    <property type="project" value="InterPro"/>
</dbReference>
<dbReference type="PANTHER" id="PTHR11985">
    <property type="entry name" value="GLYCEROL-3-PHOSPHATE DEHYDROGENASE"/>
    <property type="match status" value="1"/>
</dbReference>
<feature type="domain" description="BFD-like [2Fe-2S]-binding" evidence="17">
    <location>
        <begin position="414"/>
        <end position="466"/>
    </location>
</feature>
<dbReference type="PANTHER" id="PTHR11985:SF35">
    <property type="entry name" value="ANAEROBIC GLYCEROL-3-PHOSPHATE DEHYDROGENASE SUBUNIT A"/>
    <property type="match status" value="1"/>
</dbReference>
<dbReference type="Pfam" id="PF04324">
    <property type="entry name" value="Fer2_BFD"/>
    <property type="match status" value="1"/>
</dbReference>
<dbReference type="Pfam" id="PF01266">
    <property type="entry name" value="DAO"/>
    <property type="match status" value="1"/>
</dbReference>
<evidence type="ECO:0000256" key="7">
    <source>
        <dbReference type="ARBA" id="ARBA00013029"/>
    </source>
</evidence>
<dbReference type="Gene3D" id="3.50.50.60">
    <property type="entry name" value="FAD/NAD(P)-binding domain"/>
    <property type="match status" value="3"/>
</dbReference>
<dbReference type="RefSeq" id="WP_169761339.1">
    <property type="nucleotide sequence ID" value="NZ_JABCUI010000003.1"/>
</dbReference>
<comment type="catalytic activity">
    <reaction evidence="13 14">
        <text>a quinone + sn-glycerol 3-phosphate = dihydroxyacetone phosphate + a quinol</text>
        <dbReference type="Rhea" id="RHEA:18977"/>
        <dbReference type="ChEBI" id="CHEBI:24646"/>
        <dbReference type="ChEBI" id="CHEBI:57597"/>
        <dbReference type="ChEBI" id="CHEBI:57642"/>
        <dbReference type="ChEBI" id="CHEBI:132124"/>
        <dbReference type="EC" id="1.1.5.3"/>
    </reaction>
</comment>
<dbReference type="GO" id="GO:0004368">
    <property type="term" value="F:glycerol-3-phosphate dehydrogenase (quinone) activity"/>
    <property type="evidence" value="ECO:0007669"/>
    <property type="project" value="UniProtKB-EC"/>
</dbReference>
<dbReference type="AlphaFoldDB" id="A0A7Y0UIP6"/>
<dbReference type="PRINTS" id="PR01001">
    <property type="entry name" value="FADG3PDH"/>
</dbReference>
<dbReference type="GO" id="GO:0005886">
    <property type="term" value="C:plasma membrane"/>
    <property type="evidence" value="ECO:0007669"/>
    <property type="project" value="UniProtKB-SubCell"/>
</dbReference>
<comment type="subcellular location">
    <subcellularLocation>
        <location evidence="3">Cell membrane</location>
        <topology evidence="3">Peripheral membrane protein</topology>
    </subcellularLocation>
</comment>
<evidence type="ECO:0000256" key="8">
    <source>
        <dbReference type="ARBA" id="ARBA00022475"/>
    </source>
</evidence>
<organism evidence="18 19">
    <name type="scientific">Mobiluncus curtisii</name>
    <dbReference type="NCBI Taxonomy" id="2051"/>
    <lineage>
        <taxon>Bacteria</taxon>
        <taxon>Bacillati</taxon>
        <taxon>Actinomycetota</taxon>
        <taxon>Actinomycetes</taxon>
        <taxon>Actinomycetales</taxon>
        <taxon>Actinomycetaceae</taxon>
        <taxon>Mobiluncus</taxon>
    </lineage>
</organism>
<keyword evidence="8" id="KW-1003">Cell membrane</keyword>